<evidence type="ECO:0000313" key="2">
    <source>
        <dbReference type="Proteomes" id="UP000198211"/>
    </source>
</evidence>
<keyword evidence="2" id="KW-1185">Reference proteome</keyword>
<dbReference type="Proteomes" id="UP000198211">
    <property type="component" value="Unassembled WGS sequence"/>
</dbReference>
<evidence type="ECO:0000313" key="1">
    <source>
        <dbReference type="EMBL" id="OWY97786.1"/>
    </source>
</evidence>
<name>A0A225UZ04_9STRA</name>
<gene>
    <name evidence="1" type="ORF">PHMEG_00031597</name>
</gene>
<dbReference type="AlphaFoldDB" id="A0A225UZ04"/>
<dbReference type="EMBL" id="NBNE01010070">
    <property type="protein sequence ID" value="OWY97786.1"/>
    <property type="molecule type" value="Genomic_DNA"/>
</dbReference>
<dbReference type="OrthoDB" id="107193at2759"/>
<protein>
    <submittedName>
        <fullName evidence="1">Uncharacterized protein</fullName>
    </submittedName>
</protein>
<comment type="caution">
    <text evidence="1">The sequence shown here is derived from an EMBL/GenBank/DDBJ whole genome shotgun (WGS) entry which is preliminary data.</text>
</comment>
<sequence>MQCYAVDSDGIVEMWLPQPIFKVIRPPELSSWGHAAPIEWLREWERYMEKMRHHCTTTERGRHCQCVKRKTLKNLATYVLKKTVTDVADADNMRAVISRCSTFKNDFMPAITSLFCQKLKMDLSIDGCDARVFRYYKPLMGSWRIMAFKS</sequence>
<proteinExistence type="predicted"/>
<accession>A0A225UZ04</accession>
<reference evidence="2" key="1">
    <citation type="submission" date="2017-03" db="EMBL/GenBank/DDBJ databases">
        <title>Phytopthora megakarya and P. palmivora, two closely related causual agents of cacao black pod achieved similar genome size and gene model numbers by different mechanisms.</title>
        <authorList>
            <person name="Ali S."/>
            <person name="Shao J."/>
            <person name="Larry D.J."/>
            <person name="Kronmiller B."/>
            <person name="Shen D."/>
            <person name="Strem M.D."/>
            <person name="Melnick R.L."/>
            <person name="Guiltinan M.J."/>
            <person name="Tyler B.M."/>
            <person name="Meinhardt L.W."/>
            <person name="Bailey B.A."/>
        </authorList>
    </citation>
    <scope>NUCLEOTIDE SEQUENCE [LARGE SCALE GENOMIC DNA]</scope>
    <source>
        <strain evidence="2">zdho120</strain>
    </source>
</reference>
<organism evidence="1 2">
    <name type="scientific">Phytophthora megakarya</name>
    <dbReference type="NCBI Taxonomy" id="4795"/>
    <lineage>
        <taxon>Eukaryota</taxon>
        <taxon>Sar</taxon>
        <taxon>Stramenopiles</taxon>
        <taxon>Oomycota</taxon>
        <taxon>Peronosporomycetes</taxon>
        <taxon>Peronosporales</taxon>
        <taxon>Peronosporaceae</taxon>
        <taxon>Phytophthora</taxon>
    </lineage>
</organism>